<dbReference type="InterPro" id="IPR036025">
    <property type="entry name" value="RtcB-like_sf"/>
</dbReference>
<keyword evidence="4" id="KW-0479">Metal-binding</keyword>
<keyword evidence="5" id="KW-0547">Nucleotide-binding</keyword>
<dbReference type="SUPFAM" id="SSF103365">
    <property type="entry name" value="Hypothetical protein PH1602"/>
    <property type="match status" value="1"/>
</dbReference>
<keyword evidence="6" id="KW-0342">GTP-binding</keyword>
<evidence type="ECO:0000256" key="4">
    <source>
        <dbReference type="ARBA" id="ARBA00022723"/>
    </source>
</evidence>
<dbReference type="InterPro" id="IPR052915">
    <property type="entry name" value="RtcB-like"/>
</dbReference>
<name>A0A0F9AAT6_9ZZZZ</name>
<dbReference type="Pfam" id="PF01139">
    <property type="entry name" value="RtcB"/>
    <property type="match status" value="1"/>
</dbReference>
<dbReference type="EC" id="6.5.1.8" evidence="2"/>
<evidence type="ECO:0000256" key="8">
    <source>
        <dbReference type="ARBA" id="ARBA00047746"/>
    </source>
</evidence>
<evidence type="ECO:0000256" key="7">
    <source>
        <dbReference type="ARBA" id="ARBA00023211"/>
    </source>
</evidence>
<evidence type="ECO:0000256" key="2">
    <source>
        <dbReference type="ARBA" id="ARBA00012726"/>
    </source>
</evidence>
<dbReference type="EMBL" id="LAZR01043653">
    <property type="protein sequence ID" value="KKL06560.1"/>
    <property type="molecule type" value="Genomic_DNA"/>
</dbReference>
<protein>
    <recommendedName>
        <fullName evidence="2">3'-phosphate/5'-hydroxy nucleic acid ligase</fullName>
        <ecNumber evidence="2">6.5.1.8</ecNumber>
    </recommendedName>
</protein>
<sequence length="143" mass="15286">MDIFETENEFGKGVVKSWASILDDNTREAAEKVSRLPVVDGHVALMPDAHFGYGPPVGTVMQTRNAIIPYSVGVDIGCGMIAVETHIPRADLVGLEGKLHGAIREAIPSGVGKGHNEVSNHWEGFVEKYGLPPGHDSNFVLAA</sequence>
<keyword evidence="3" id="KW-0436">Ligase</keyword>
<keyword evidence="7" id="KW-0464">Manganese</keyword>
<proteinExistence type="predicted"/>
<evidence type="ECO:0000256" key="1">
    <source>
        <dbReference type="ARBA" id="ARBA00001936"/>
    </source>
</evidence>
<evidence type="ECO:0000313" key="9">
    <source>
        <dbReference type="EMBL" id="KKL06560.1"/>
    </source>
</evidence>
<dbReference type="Gene3D" id="3.90.1860.10">
    <property type="entry name" value="tRNA-splicing ligase RtcB"/>
    <property type="match status" value="1"/>
</dbReference>
<organism evidence="9">
    <name type="scientific">marine sediment metagenome</name>
    <dbReference type="NCBI Taxonomy" id="412755"/>
    <lineage>
        <taxon>unclassified sequences</taxon>
        <taxon>metagenomes</taxon>
        <taxon>ecological metagenomes</taxon>
    </lineage>
</organism>
<dbReference type="GO" id="GO:0042245">
    <property type="term" value="P:RNA repair"/>
    <property type="evidence" value="ECO:0007669"/>
    <property type="project" value="TreeGrafter"/>
</dbReference>
<comment type="caution">
    <text evidence="9">The sequence shown here is derived from an EMBL/GenBank/DDBJ whole genome shotgun (WGS) entry which is preliminary data.</text>
</comment>
<evidence type="ECO:0000256" key="5">
    <source>
        <dbReference type="ARBA" id="ARBA00022741"/>
    </source>
</evidence>
<accession>A0A0F9AAT6</accession>
<dbReference type="GO" id="GO:0006396">
    <property type="term" value="P:RNA processing"/>
    <property type="evidence" value="ECO:0007669"/>
    <property type="project" value="InterPro"/>
</dbReference>
<comment type="catalytic activity">
    <reaction evidence="8">
        <text>a 3'-end 3'-phospho-ribonucleotide-RNA + a 5'-end dephospho-ribonucleoside-RNA + GTP = a ribonucleotidyl-ribonucleotide-RNA + GMP + diphosphate</text>
        <dbReference type="Rhea" id="RHEA:68076"/>
        <dbReference type="Rhea" id="RHEA-COMP:10463"/>
        <dbReference type="Rhea" id="RHEA-COMP:13936"/>
        <dbReference type="Rhea" id="RHEA-COMP:17355"/>
        <dbReference type="ChEBI" id="CHEBI:33019"/>
        <dbReference type="ChEBI" id="CHEBI:37565"/>
        <dbReference type="ChEBI" id="CHEBI:58115"/>
        <dbReference type="ChEBI" id="CHEBI:83062"/>
        <dbReference type="ChEBI" id="CHEBI:138284"/>
        <dbReference type="ChEBI" id="CHEBI:173118"/>
        <dbReference type="EC" id="6.5.1.8"/>
    </reaction>
</comment>
<dbReference type="GO" id="GO:0170057">
    <property type="term" value="F:RNA ligase (GTP) activity"/>
    <property type="evidence" value="ECO:0007669"/>
    <property type="project" value="UniProtKB-EC"/>
</dbReference>
<dbReference type="PANTHER" id="PTHR43749:SF2">
    <property type="entry name" value="RNA-SPLICING LIGASE RTCB"/>
    <property type="match status" value="1"/>
</dbReference>
<dbReference type="GO" id="GO:0005525">
    <property type="term" value="F:GTP binding"/>
    <property type="evidence" value="ECO:0007669"/>
    <property type="project" value="UniProtKB-KW"/>
</dbReference>
<dbReference type="InterPro" id="IPR001233">
    <property type="entry name" value="RtcB"/>
</dbReference>
<dbReference type="GO" id="GO:0003909">
    <property type="term" value="F:DNA ligase activity"/>
    <property type="evidence" value="ECO:0007669"/>
    <property type="project" value="TreeGrafter"/>
</dbReference>
<feature type="non-terminal residue" evidence="9">
    <location>
        <position position="143"/>
    </location>
</feature>
<gene>
    <name evidence="9" type="ORF">LCGC14_2594780</name>
</gene>
<comment type="cofactor">
    <cofactor evidence="1">
        <name>Mn(2+)</name>
        <dbReference type="ChEBI" id="CHEBI:29035"/>
    </cofactor>
</comment>
<dbReference type="AlphaFoldDB" id="A0A0F9AAT6"/>
<dbReference type="GO" id="GO:0030145">
    <property type="term" value="F:manganese ion binding"/>
    <property type="evidence" value="ECO:0007669"/>
    <property type="project" value="TreeGrafter"/>
</dbReference>
<evidence type="ECO:0000256" key="3">
    <source>
        <dbReference type="ARBA" id="ARBA00022598"/>
    </source>
</evidence>
<dbReference type="GO" id="GO:0006281">
    <property type="term" value="P:DNA repair"/>
    <property type="evidence" value="ECO:0007669"/>
    <property type="project" value="TreeGrafter"/>
</dbReference>
<reference evidence="9" key="1">
    <citation type="journal article" date="2015" name="Nature">
        <title>Complex archaea that bridge the gap between prokaryotes and eukaryotes.</title>
        <authorList>
            <person name="Spang A."/>
            <person name="Saw J.H."/>
            <person name="Jorgensen S.L."/>
            <person name="Zaremba-Niedzwiedzka K."/>
            <person name="Martijn J."/>
            <person name="Lind A.E."/>
            <person name="van Eijk R."/>
            <person name="Schleper C."/>
            <person name="Guy L."/>
            <person name="Ettema T.J."/>
        </authorList>
    </citation>
    <scope>NUCLEOTIDE SEQUENCE</scope>
</reference>
<dbReference type="PANTHER" id="PTHR43749">
    <property type="entry name" value="RNA-SPLICING LIGASE RTCB"/>
    <property type="match status" value="1"/>
</dbReference>
<evidence type="ECO:0000256" key="6">
    <source>
        <dbReference type="ARBA" id="ARBA00023134"/>
    </source>
</evidence>